<proteinExistence type="predicted"/>
<dbReference type="PANTHER" id="PTHR47907">
    <property type="entry name" value="PROTEIN KINASE DOMAIN-CONTAINING PROTEIN"/>
    <property type="match status" value="1"/>
</dbReference>
<dbReference type="InterPro" id="IPR051744">
    <property type="entry name" value="AP2_assoc_SerThr_kinase"/>
</dbReference>
<dbReference type="Pfam" id="PF00069">
    <property type="entry name" value="Pkinase"/>
    <property type="match status" value="1"/>
</dbReference>
<name>A0A1L8DHK2_9DIPT</name>
<feature type="compositionally biased region" description="Basic and acidic residues" evidence="1">
    <location>
        <begin position="830"/>
        <end position="842"/>
    </location>
</feature>
<dbReference type="InterPro" id="IPR011009">
    <property type="entry name" value="Kinase-like_dom_sf"/>
</dbReference>
<evidence type="ECO:0000313" key="3">
    <source>
        <dbReference type="EMBL" id="JAV05855.1"/>
    </source>
</evidence>
<dbReference type="GO" id="GO:0004674">
    <property type="term" value="F:protein serine/threonine kinase activity"/>
    <property type="evidence" value="ECO:0007669"/>
    <property type="project" value="UniProtKB-KW"/>
</dbReference>
<feature type="compositionally biased region" description="Acidic residues" evidence="1">
    <location>
        <begin position="733"/>
        <end position="742"/>
    </location>
</feature>
<keyword evidence="3" id="KW-0723">Serine/threonine-protein kinase</keyword>
<protein>
    <submittedName>
        <fullName evidence="3">Putative serine/threonine protein kinase/tgf-beta stimulated factor</fullName>
    </submittedName>
</protein>
<dbReference type="SMART" id="SM00220">
    <property type="entry name" value="S_TKc"/>
    <property type="match status" value="1"/>
</dbReference>
<organism evidence="3">
    <name type="scientific">Nyssomyia neivai</name>
    <dbReference type="NCBI Taxonomy" id="330878"/>
    <lineage>
        <taxon>Eukaryota</taxon>
        <taxon>Metazoa</taxon>
        <taxon>Ecdysozoa</taxon>
        <taxon>Arthropoda</taxon>
        <taxon>Hexapoda</taxon>
        <taxon>Insecta</taxon>
        <taxon>Pterygota</taxon>
        <taxon>Neoptera</taxon>
        <taxon>Endopterygota</taxon>
        <taxon>Diptera</taxon>
        <taxon>Nematocera</taxon>
        <taxon>Psychodoidea</taxon>
        <taxon>Psychodidae</taxon>
        <taxon>Nyssomyia</taxon>
    </lineage>
</organism>
<feature type="region of interest" description="Disordered" evidence="1">
    <location>
        <begin position="827"/>
        <end position="866"/>
    </location>
</feature>
<dbReference type="PANTHER" id="PTHR47907:SF5">
    <property type="entry name" value="AP2 ASSOCIATED KINASE 1"/>
    <property type="match status" value="1"/>
</dbReference>
<dbReference type="Gene3D" id="1.10.510.10">
    <property type="entry name" value="Transferase(Phosphotransferase) domain 1"/>
    <property type="match status" value="1"/>
</dbReference>
<feature type="compositionally biased region" description="Polar residues" evidence="1">
    <location>
        <begin position="700"/>
        <end position="713"/>
    </location>
</feature>
<feature type="domain" description="Protein kinase" evidence="2">
    <location>
        <begin position="37"/>
        <end position="303"/>
    </location>
</feature>
<feature type="region of interest" description="Disordered" evidence="1">
    <location>
        <begin position="689"/>
        <end position="784"/>
    </location>
</feature>
<feature type="compositionally biased region" description="Polar residues" evidence="1">
    <location>
        <begin position="626"/>
        <end position="636"/>
    </location>
</feature>
<feature type="compositionally biased region" description="Basic and acidic residues" evidence="1">
    <location>
        <begin position="1196"/>
        <end position="1219"/>
    </location>
</feature>
<feature type="region of interest" description="Disordered" evidence="1">
    <location>
        <begin position="461"/>
        <end position="502"/>
    </location>
</feature>
<dbReference type="InterPro" id="IPR000719">
    <property type="entry name" value="Prot_kinase_dom"/>
</dbReference>
<feature type="region of interest" description="Disordered" evidence="1">
    <location>
        <begin position="921"/>
        <end position="950"/>
    </location>
</feature>
<evidence type="ECO:0000259" key="2">
    <source>
        <dbReference type="PROSITE" id="PS50011"/>
    </source>
</evidence>
<reference evidence="3" key="1">
    <citation type="submission" date="2016-12" db="EMBL/GenBank/DDBJ databases">
        <title>An insight into the sialome and mialome of the sand fly, Nyssomyia neivai.</title>
        <authorList>
            <person name="Sebastian V."/>
            <person name="Goulart T.M."/>
            <person name="Oliveira W."/>
            <person name="Calvo E."/>
            <person name="Oliveira L.F."/>
            <person name="Pinto M.C."/>
            <person name="Rosselino A.M."/>
            <person name="Ribeiro J.M."/>
        </authorList>
    </citation>
    <scope>NUCLEOTIDE SEQUENCE</scope>
</reference>
<keyword evidence="3" id="KW-0418">Kinase</keyword>
<dbReference type="SUPFAM" id="SSF56112">
    <property type="entry name" value="Protein kinase-like (PK-like)"/>
    <property type="match status" value="1"/>
</dbReference>
<evidence type="ECO:0000256" key="1">
    <source>
        <dbReference type="SAM" id="MobiDB-lite"/>
    </source>
</evidence>
<accession>A0A1L8DHK2</accession>
<feature type="region of interest" description="Disordered" evidence="1">
    <location>
        <begin position="1196"/>
        <end position="1230"/>
    </location>
</feature>
<dbReference type="PROSITE" id="PS50011">
    <property type="entry name" value="PROTEIN_KINASE_DOM"/>
    <property type="match status" value="1"/>
</dbReference>
<dbReference type="EMBL" id="GFDF01008229">
    <property type="protein sequence ID" value="JAV05855.1"/>
    <property type="molecule type" value="Transcribed_RNA"/>
</dbReference>
<keyword evidence="3" id="KW-0808">Transferase</keyword>
<feature type="region of interest" description="Disordered" evidence="1">
    <location>
        <begin position="626"/>
        <end position="672"/>
    </location>
</feature>
<dbReference type="GO" id="GO:0005524">
    <property type="term" value="F:ATP binding"/>
    <property type="evidence" value="ECO:0007669"/>
    <property type="project" value="InterPro"/>
</dbReference>
<sequence length="1304" mass="143733">MKKIFSKFEKNEKLENVTTKESSNYIGKTFVVGRATVTVEDILAEGGFAMVFLVKSNSGSARYALKRMYVNNDYDLNVAKREIQIASNLNGHKNIIGYIDSSISHTGNGVYEVLLLMPFCKNHMLAMMNARLQSGFTESEVLQIFCDICEAMSRLHHCQTPIIHRDIKVENILQNDAGNYVLCDFGSATAKILNPNVQGVTAVEEEIKKYTTLSYRAPEMVDLYAGRNITTKADIWALGCCLYKMCFFALPFGESTLAIQSGNFVIPDNSKYSRGLHKLIRYMLEPDMEKRPNIYQVSQIAFALSGKDNPVQNLHKLSAPSLETLPDPQFEADQKRSSTAQAAAKTPKATSTMAPESGTSVAPRQRPKASASHSAAPGQLPIALPPSPSPRNTLSSPIPPGDTSETFTAQFNTAFPQNDECGMQQQQQRAHTGGKVDTKTEHLDSLFQTNYPDPFREAAAAATTTDATNPPGSCESLPSTSKQDVMGPLVGTPTKPPQMLVTPKVGHRRNMSDTSAFNKVYASETSQFLAPFDTSGKTRQDSTSPIAAGVNFSSEQNMHFTSTVTTTRQHPTELSLSSPITEKGKLVGCKKVTKNMATWNPFEDSFSQMSEDHIFGAEFDKIRHQGSQSSLNNQVRTPPGNPVTPASGSGPIERMNSEEKSTDDDPFGSAPFSLPVVLREKAKAVAATTKKSGARAKRWTLQSDVQTSPNEIKTSLLMMDTESGEEAHRENGDDNSDNEDNLLPEKTFNRTPLQDRTKYEKLKSNYVTSDDSDTEFSGGGGTESTKRISFKQIVAGNIQEKLVNVYQKVDKSHLGKVPIVRKIVVKTKKKEKEPRTGDGGREDGEDDDKDSIGSASDLRADEMIDEFEMKSAPVANRIRELEDGISESIKTCGSSAYHAECESVTTHEDDKSRIVSARKKIIKKRRDIHPPDADQLSPPDEEEDDNIHKYGDRPLLLDDELDYDSENADDVSPHEEKVEESEEIDVFALAPFKAPPAVAKRKLPTKRNLFPKFSPVTPETIPEDDFLHLNAPMKTMNVTSTPLKLDQFNEVSFNPGTGSIQSSSNYGVVTVLNSIPPPQPVPGVAAHPQKDLFGSEPFPESLKSVVHIETNNNQPNSLITINNSIVVNRCEPVQRFPARPVEVPHSFAAPPKILDTLLPIADNEYVKFSSDEGQNLEECELETGIAKSKSEKKSSKFPYLKEKSKTKSMEKPKKAKETSGKSTKKGSVAEDTVGTSAFNYQSLKRGVKSGFSNMSFEYFPSDHETEPSGARSSTTPFEVVRNEKMILEAEKKFGSLKRRTHPFS</sequence>
<feature type="compositionally biased region" description="Low complexity" evidence="1">
    <location>
        <begin position="337"/>
        <end position="355"/>
    </location>
</feature>
<feature type="compositionally biased region" description="Basic and acidic residues" evidence="1">
    <location>
        <begin position="753"/>
        <end position="763"/>
    </location>
</feature>
<feature type="region of interest" description="Disordered" evidence="1">
    <location>
        <begin position="319"/>
        <end position="404"/>
    </location>
</feature>
<dbReference type="CDD" id="cd14037">
    <property type="entry name" value="STKc_NAK_like"/>
    <property type="match status" value="1"/>
</dbReference>